<evidence type="ECO:0000256" key="1">
    <source>
        <dbReference type="SAM" id="Phobius"/>
    </source>
</evidence>
<keyword evidence="1" id="KW-0812">Transmembrane</keyword>
<dbReference type="NCBIfam" id="TIGR00254">
    <property type="entry name" value="GGDEF"/>
    <property type="match status" value="1"/>
</dbReference>
<dbReference type="RefSeq" id="WP_106059544.1">
    <property type="nucleotide sequence ID" value="NZ_PVXQ01000013.1"/>
</dbReference>
<evidence type="ECO:0000313" key="5">
    <source>
        <dbReference type="Proteomes" id="UP000239471"/>
    </source>
</evidence>
<dbReference type="InterPro" id="IPR035965">
    <property type="entry name" value="PAS-like_dom_sf"/>
</dbReference>
<dbReference type="CDD" id="cd00130">
    <property type="entry name" value="PAS"/>
    <property type="match status" value="1"/>
</dbReference>
<dbReference type="Proteomes" id="UP000239471">
    <property type="component" value="Unassembled WGS sequence"/>
</dbReference>
<feature type="domain" description="PAC" evidence="2">
    <location>
        <begin position="183"/>
        <end position="237"/>
    </location>
</feature>
<dbReference type="SMART" id="SM00267">
    <property type="entry name" value="GGDEF"/>
    <property type="match status" value="1"/>
</dbReference>
<dbReference type="OrthoDB" id="9805474at2"/>
<dbReference type="GO" id="GO:0043709">
    <property type="term" value="P:cell adhesion involved in single-species biofilm formation"/>
    <property type="evidence" value="ECO:0007669"/>
    <property type="project" value="TreeGrafter"/>
</dbReference>
<dbReference type="GO" id="GO:0005886">
    <property type="term" value="C:plasma membrane"/>
    <property type="evidence" value="ECO:0007669"/>
    <property type="project" value="TreeGrafter"/>
</dbReference>
<dbReference type="InterPro" id="IPR029787">
    <property type="entry name" value="Nucleotide_cyclase"/>
</dbReference>
<dbReference type="Pfam" id="PF00990">
    <property type="entry name" value="GGDEF"/>
    <property type="match status" value="1"/>
</dbReference>
<dbReference type="EMBL" id="PVXQ01000013">
    <property type="protein sequence ID" value="PRR82744.1"/>
    <property type="molecule type" value="Genomic_DNA"/>
</dbReference>
<keyword evidence="5" id="KW-1185">Reference proteome</keyword>
<organism evidence="4 5">
    <name type="scientific">Clostridium vincentii</name>
    <dbReference type="NCBI Taxonomy" id="52704"/>
    <lineage>
        <taxon>Bacteria</taxon>
        <taxon>Bacillati</taxon>
        <taxon>Bacillota</taxon>
        <taxon>Clostridia</taxon>
        <taxon>Eubacteriales</taxon>
        <taxon>Clostridiaceae</taxon>
        <taxon>Clostridium</taxon>
    </lineage>
</organism>
<dbReference type="CDD" id="cd01949">
    <property type="entry name" value="GGDEF"/>
    <property type="match status" value="1"/>
</dbReference>
<dbReference type="Gene3D" id="3.30.450.20">
    <property type="entry name" value="PAS domain"/>
    <property type="match status" value="1"/>
</dbReference>
<keyword evidence="1" id="KW-1133">Transmembrane helix</keyword>
<dbReference type="PROSITE" id="PS50113">
    <property type="entry name" value="PAC"/>
    <property type="match status" value="1"/>
</dbReference>
<dbReference type="SUPFAM" id="SSF55073">
    <property type="entry name" value="Nucleotide cyclase"/>
    <property type="match status" value="1"/>
</dbReference>
<dbReference type="Pfam" id="PF13188">
    <property type="entry name" value="PAS_8"/>
    <property type="match status" value="1"/>
</dbReference>
<dbReference type="InterPro" id="IPR000160">
    <property type="entry name" value="GGDEF_dom"/>
</dbReference>
<keyword evidence="4" id="KW-0548">Nucleotidyltransferase</keyword>
<comment type="caution">
    <text evidence="4">The sequence shown here is derived from an EMBL/GenBank/DDBJ whole genome shotgun (WGS) entry which is preliminary data.</text>
</comment>
<evidence type="ECO:0000313" key="4">
    <source>
        <dbReference type="EMBL" id="PRR82744.1"/>
    </source>
</evidence>
<accession>A0A2T0BFV0</accession>
<protein>
    <submittedName>
        <fullName evidence="4">Putative diguanylate cyclase YdaM</fullName>
        <ecNumber evidence="4">2.7.7.65</ecNumber>
    </submittedName>
</protein>
<dbReference type="FunFam" id="3.30.70.270:FF:000001">
    <property type="entry name" value="Diguanylate cyclase domain protein"/>
    <property type="match status" value="1"/>
</dbReference>
<keyword evidence="1" id="KW-0472">Membrane</keyword>
<sequence>MVDLKWVEHKNTFKIFLISIWWILVTIAVVNIEDNMWKEILAYSFVVSIVFASYHGKVPGLIFSIMSSVVSGSQAMDEFLLFSPFAQRILFQILFINVVALVTTSLSEREKKARVSLQQLFSNMPIGLFRIDSDGKLLKINAAMVHMLSIDEKQKLSSYNLKYFFVNSHEFLELFDNKDTGVKNSEVMLKKKDGKIIWGNIICRFKETDDVAYTLREYEGSFEDITDRVALFQEVRKLATYDSLTGVYNRGYFLAVTEPIFKEALIRRKPLSMLLLDVDYFKKINDTYGHPFGDVVLQKIAGCIVENANNSNIVGRYGGDEFILFLPEEDYELALKIAKAINDGVKSLDIILEGQKVHVSVSVGISNLDFNNDKNIDDLVRRADISMYEAKNIDRIMP</sequence>
<evidence type="ECO:0000259" key="2">
    <source>
        <dbReference type="PROSITE" id="PS50113"/>
    </source>
</evidence>
<dbReference type="PROSITE" id="PS50887">
    <property type="entry name" value="GGDEF"/>
    <property type="match status" value="1"/>
</dbReference>
<dbReference type="PANTHER" id="PTHR45138:SF9">
    <property type="entry name" value="DIGUANYLATE CYCLASE DGCM-RELATED"/>
    <property type="match status" value="1"/>
</dbReference>
<dbReference type="EC" id="2.7.7.65" evidence="4"/>
<dbReference type="SUPFAM" id="SSF55785">
    <property type="entry name" value="PYP-like sensor domain (PAS domain)"/>
    <property type="match status" value="1"/>
</dbReference>
<dbReference type="AlphaFoldDB" id="A0A2T0BFV0"/>
<name>A0A2T0BFV0_9CLOT</name>
<dbReference type="InterPro" id="IPR050469">
    <property type="entry name" value="Diguanylate_Cyclase"/>
</dbReference>
<reference evidence="4 5" key="1">
    <citation type="submission" date="2018-03" db="EMBL/GenBank/DDBJ databases">
        <title>Genome sequence of Clostridium vincentii DSM 10228.</title>
        <authorList>
            <person name="Poehlein A."/>
            <person name="Daniel R."/>
        </authorList>
    </citation>
    <scope>NUCLEOTIDE SEQUENCE [LARGE SCALE GENOMIC DNA]</scope>
    <source>
        <strain evidence="4 5">DSM 10228</strain>
    </source>
</reference>
<keyword evidence="4" id="KW-0808">Transferase</keyword>
<gene>
    <name evidence="4" type="primary">ydaM</name>
    <name evidence="4" type="ORF">CLVI_15540</name>
</gene>
<feature type="domain" description="GGDEF" evidence="3">
    <location>
        <begin position="269"/>
        <end position="398"/>
    </location>
</feature>
<proteinExistence type="predicted"/>
<dbReference type="InterPro" id="IPR000014">
    <property type="entry name" value="PAS"/>
</dbReference>
<dbReference type="GO" id="GO:0052621">
    <property type="term" value="F:diguanylate cyclase activity"/>
    <property type="evidence" value="ECO:0007669"/>
    <property type="project" value="UniProtKB-EC"/>
</dbReference>
<feature type="transmembrane region" description="Helical" evidence="1">
    <location>
        <begin position="85"/>
        <end position="106"/>
    </location>
</feature>
<dbReference type="InterPro" id="IPR043128">
    <property type="entry name" value="Rev_trsase/Diguanyl_cyclase"/>
</dbReference>
<dbReference type="Gene3D" id="3.30.70.270">
    <property type="match status" value="1"/>
</dbReference>
<feature type="transmembrane region" description="Helical" evidence="1">
    <location>
        <begin position="42"/>
        <end position="65"/>
    </location>
</feature>
<evidence type="ECO:0000259" key="3">
    <source>
        <dbReference type="PROSITE" id="PS50887"/>
    </source>
</evidence>
<feature type="transmembrane region" description="Helical" evidence="1">
    <location>
        <begin position="12"/>
        <end position="30"/>
    </location>
</feature>
<dbReference type="PANTHER" id="PTHR45138">
    <property type="entry name" value="REGULATORY COMPONENTS OF SENSORY TRANSDUCTION SYSTEM"/>
    <property type="match status" value="1"/>
</dbReference>
<dbReference type="InterPro" id="IPR000700">
    <property type="entry name" value="PAS-assoc_C"/>
</dbReference>
<dbReference type="GO" id="GO:1902201">
    <property type="term" value="P:negative regulation of bacterial-type flagellum-dependent cell motility"/>
    <property type="evidence" value="ECO:0007669"/>
    <property type="project" value="TreeGrafter"/>
</dbReference>